<evidence type="ECO:0000313" key="2">
    <source>
        <dbReference type="EMBL" id="MBJ6359928.1"/>
    </source>
</evidence>
<proteinExistence type="predicted"/>
<evidence type="ECO:0000313" key="3">
    <source>
        <dbReference type="Proteomes" id="UP000640274"/>
    </source>
</evidence>
<organism evidence="2 3">
    <name type="scientific">Paenibacillus roseus</name>
    <dbReference type="NCBI Taxonomy" id="2798579"/>
    <lineage>
        <taxon>Bacteria</taxon>
        <taxon>Bacillati</taxon>
        <taxon>Bacillota</taxon>
        <taxon>Bacilli</taxon>
        <taxon>Bacillales</taxon>
        <taxon>Paenibacillaceae</taxon>
        <taxon>Paenibacillus</taxon>
    </lineage>
</organism>
<name>A0A934J1V4_9BACL</name>
<comment type="caution">
    <text evidence="2">The sequence shown here is derived from an EMBL/GenBank/DDBJ whole genome shotgun (WGS) entry which is preliminary data.</text>
</comment>
<dbReference type="InterPro" id="IPR019267">
    <property type="entry name" value="CRISPR-assoc_Cas6_C"/>
</dbReference>
<dbReference type="AlphaFoldDB" id="A0A934J1V4"/>
<feature type="domain" description="CRISPR-associated protein Cas6 C-terminal" evidence="1">
    <location>
        <begin position="174"/>
        <end position="295"/>
    </location>
</feature>
<dbReference type="Proteomes" id="UP000640274">
    <property type="component" value="Unassembled WGS sequence"/>
</dbReference>
<sequence>MFDHMNTITLRATFAATGKGRLPPYLGSTIRGVLGHCIRSFVCPHPEVKCHLCTISADCAYAQNFCSPGNEAGAVNPYVLRALTRDKADWNPMDTCQFDITLIGKSSEQAGLFIDALQEMQSRGWGASRLPFELQQITNPVQNTLIWNSGKLWMRNCQPRPMSFPERRGRSAVIRFESPVRILVSRQLRHQLSFADLIQSLSRRIALLSHAYTGYQLQWDEEAMMADARRIQAVAESWRPVDFSRYSMTRGGKLDLPAIIGWARYEGDLTPFSQLLAAGELLHVGKNATIGFGNYQVSYDQ</sequence>
<dbReference type="Gene3D" id="3.30.70.1900">
    <property type="match status" value="1"/>
</dbReference>
<reference evidence="2" key="1">
    <citation type="submission" date="2020-12" db="EMBL/GenBank/DDBJ databases">
        <authorList>
            <person name="Huq M.A."/>
        </authorList>
    </citation>
    <scope>NUCLEOTIDE SEQUENCE</scope>
    <source>
        <strain evidence="2">MAHUQ-46</strain>
    </source>
</reference>
<dbReference type="EMBL" id="JAELUP010000003">
    <property type="protein sequence ID" value="MBJ6359928.1"/>
    <property type="molecule type" value="Genomic_DNA"/>
</dbReference>
<dbReference type="RefSeq" id="WP_199017455.1">
    <property type="nucleotide sequence ID" value="NZ_JAELUP010000003.1"/>
</dbReference>
<protein>
    <submittedName>
        <fullName evidence="2">CRISPR system precrRNA processing endoribonuclease RAMP protein Cas6</fullName>
    </submittedName>
</protein>
<dbReference type="Pfam" id="PF10040">
    <property type="entry name" value="CRISPR_Cas6"/>
    <property type="match status" value="1"/>
</dbReference>
<evidence type="ECO:0000259" key="1">
    <source>
        <dbReference type="Pfam" id="PF10040"/>
    </source>
</evidence>
<keyword evidence="3" id="KW-1185">Reference proteome</keyword>
<gene>
    <name evidence="2" type="primary">cas6</name>
    <name evidence="2" type="ORF">JFN88_01145</name>
</gene>
<accession>A0A934J1V4</accession>